<evidence type="ECO:0000313" key="1">
    <source>
        <dbReference type="EMBL" id="CAI9732092.1"/>
    </source>
</evidence>
<dbReference type="EMBL" id="OX597826">
    <property type="protein sequence ID" value="CAI9732092.1"/>
    <property type="molecule type" value="Genomic_DNA"/>
</dbReference>
<gene>
    <name evidence="1" type="ORF">OCTVUL_1B006091</name>
</gene>
<dbReference type="Proteomes" id="UP001162480">
    <property type="component" value="Chromosome 13"/>
</dbReference>
<dbReference type="AlphaFoldDB" id="A0AA36BEV3"/>
<accession>A0AA36BEV3</accession>
<reference evidence="1" key="1">
    <citation type="submission" date="2023-08" db="EMBL/GenBank/DDBJ databases">
        <authorList>
            <person name="Alioto T."/>
            <person name="Alioto T."/>
            <person name="Gomez Garrido J."/>
        </authorList>
    </citation>
    <scope>NUCLEOTIDE SEQUENCE</scope>
</reference>
<protein>
    <submittedName>
        <fullName evidence="1">Uncharacterized protein</fullName>
    </submittedName>
</protein>
<proteinExistence type="predicted"/>
<sequence length="93" mass="11082">MPSTSRNRYSAKLMFQTLKHKSFRLPNYYTLDNLEEKLNYHKYIVKRKKREEQSAAGRNVLSSSYKINTVRDEMVCQCEGRHLERVPKVSVKK</sequence>
<organism evidence="1 2">
    <name type="scientific">Octopus vulgaris</name>
    <name type="common">Common octopus</name>
    <dbReference type="NCBI Taxonomy" id="6645"/>
    <lineage>
        <taxon>Eukaryota</taxon>
        <taxon>Metazoa</taxon>
        <taxon>Spiralia</taxon>
        <taxon>Lophotrochozoa</taxon>
        <taxon>Mollusca</taxon>
        <taxon>Cephalopoda</taxon>
        <taxon>Coleoidea</taxon>
        <taxon>Octopodiformes</taxon>
        <taxon>Octopoda</taxon>
        <taxon>Incirrata</taxon>
        <taxon>Octopodidae</taxon>
        <taxon>Octopus</taxon>
    </lineage>
</organism>
<name>A0AA36BEV3_OCTVU</name>
<evidence type="ECO:0000313" key="2">
    <source>
        <dbReference type="Proteomes" id="UP001162480"/>
    </source>
</evidence>
<keyword evidence="2" id="KW-1185">Reference proteome</keyword>